<dbReference type="InterPro" id="IPR029010">
    <property type="entry name" value="ThuA-like"/>
</dbReference>
<keyword evidence="4" id="KW-1185">Reference proteome</keyword>
<dbReference type="HOGENOM" id="CLU_057383_0_0_1"/>
<accession>A0A0C3PSR5</accession>
<dbReference type="PANTHER" id="PTHR40469:SF2">
    <property type="entry name" value="GALACTOSE-BINDING DOMAIN-LIKE SUPERFAMILY PROTEIN"/>
    <property type="match status" value="1"/>
</dbReference>
<feature type="domain" description="ThuA-like" evidence="2">
    <location>
        <begin position="17"/>
        <end position="240"/>
    </location>
</feature>
<proteinExistence type="predicted"/>
<protein>
    <recommendedName>
        <fullName evidence="2">ThuA-like domain-containing protein</fullName>
    </recommendedName>
</protein>
<evidence type="ECO:0000256" key="1">
    <source>
        <dbReference type="SAM" id="MobiDB-lite"/>
    </source>
</evidence>
<dbReference type="Gene3D" id="3.40.50.880">
    <property type="match status" value="1"/>
</dbReference>
<reference evidence="3 4" key="1">
    <citation type="journal article" date="2014" name="PLoS Genet.">
        <title>Analysis of the Phlebiopsis gigantea genome, transcriptome and secretome provides insight into its pioneer colonization strategies of wood.</title>
        <authorList>
            <person name="Hori C."/>
            <person name="Ishida T."/>
            <person name="Igarashi K."/>
            <person name="Samejima M."/>
            <person name="Suzuki H."/>
            <person name="Master E."/>
            <person name="Ferreira P."/>
            <person name="Ruiz-Duenas F.J."/>
            <person name="Held B."/>
            <person name="Canessa P."/>
            <person name="Larrondo L.F."/>
            <person name="Schmoll M."/>
            <person name="Druzhinina I.S."/>
            <person name="Kubicek C.P."/>
            <person name="Gaskell J.A."/>
            <person name="Kersten P."/>
            <person name="St John F."/>
            <person name="Glasner J."/>
            <person name="Sabat G."/>
            <person name="Splinter BonDurant S."/>
            <person name="Syed K."/>
            <person name="Yadav J."/>
            <person name="Mgbeahuruike A.C."/>
            <person name="Kovalchuk A."/>
            <person name="Asiegbu F.O."/>
            <person name="Lackner G."/>
            <person name="Hoffmeister D."/>
            <person name="Rencoret J."/>
            <person name="Gutierrez A."/>
            <person name="Sun H."/>
            <person name="Lindquist E."/>
            <person name="Barry K."/>
            <person name="Riley R."/>
            <person name="Grigoriev I.V."/>
            <person name="Henrissat B."/>
            <person name="Kues U."/>
            <person name="Berka R.M."/>
            <person name="Martinez A.T."/>
            <person name="Covert S.F."/>
            <person name="Blanchette R.A."/>
            <person name="Cullen D."/>
        </authorList>
    </citation>
    <scope>NUCLEOTIDE SEQUENCE [LARGE SCALE GENOMIC DNA]</scope>
    <source>
        <strain evidence="3 4">11061_1 CR5-6</strain>
    </source>
</reference>
<feature type="region of interest" description="Disordered" evidence="1">
    <location>
        <begin position="250"/>
        <end position="298"/>
    </location>
</feature>
<dbReference type="EMBL" id="KN840454">
    <property type="protein sequence ID" value="KIP10448.1"/>
    <property type="molecule type" value="Genomic_DNA"/>
</dbReference>
<dbReference type="Proteomes" id="UP000053257">
    <property type="component" value="Unassembled WGS sequence"/>
</dbReference>
<evidence type="ECO:0000313" key="4">
    <source>
        <dbReference type="Proteomes" id="UP000053257"/>
    </source>
</evidence>
<evidence type="ECO:0000313" key="3">
    <source>
        <dbReference type="EMBL" id="KIP10448.1"/>
    </source>
</evidence>
<dbReference type="PANTHER" id="PTHR40469">
    <property type="entry name" value="SECRETED GLYCOSYL HYDROLASE"/>
    <property type="match status" value="1"/>
</dbReference>
<dbReference type="OrthoDB" id="3482285at2759"/>
<gene>
    <name evidence="3" type="ORF">PHLGIDRAFT_65531</name>
</gene>
<sequence>MARSTLAQGSFPSSKGLIYSATADFRHDSIPTAIEAMKTQGSTYNIQFDQTEDMTWFTDDRLAQYDVLVFLDNTGQVLDDNGEAALQRYIDKGGNFAAIHAASDCQRNSSFYEKELGAHFDYHPEITNATIDVIDSSHPSTSMLPAQWHVFDEMYNFKSDPRSVGAIVILSANESSYTDPGPRTFNQGTPHPTAWYQERGAGTESGGTAGRSWYTSLGHTNATWQDDLYLAHVMNGIAWTVQSGTTKATNTSGLVGFSSNTTTSTASSSSSGSASSTSSTSQASAPSGSASGSTSSAK</sequence>
<name>A0A0C3PSR5_PHLG1</name>
<dbReference type="AlphaFoldDB" id="A0A0C3PSR5"/>
<evidence type="ECO:0000259" key="2">
    <source>
        <dbReference type="Pfam" id="PF06283"/>
    </source>
</evidence>
<organism evidence="3 4">
    <name type="scientific">Phlebiopsis gigantea (strain 11061_1 CR5-6)</name>
    <name type="common">White-rot fungus</name>
    <name type="synonym">Peniophora gigantea</name>
    <dbReference type="NCBI Taxonomy" id="745531"/>
    <lineage>
        <taxon>Eukaryota</taxon>
        <taxon>Fungi</taxon>
        <taxon>Dikarya</taxon>
        <taxon>Basidiomycota</taxon>
        <taxon>Agaricomycotina</taxon>
        <taxon>Agaricomycetes</taxon>
        <taxon>Polyporales</taxon>
        <taxon>Phanerochaetaceae</taxon>
        <taxon>Phlebiopsis</taxon>
    </lineage>
</organism>
<feature type="compositionally biased region" description="Low complexity" evidence="1">
    <location>
        <begin position="258"/>
        <end position="298"/>
    </location>
</feature>
<dbReference type="InterPro" id="IPR029062">
    <property type="entry name" value="Class_I_gatase-like"/>
</dbReference>
<dbReference type="Pfam" id="PF06283">
    <property type="entry name" value="ThuA"/>
    <property type="match status" value="1"/>
</dbReference>
<dbReference type="SUPFAM" id="SSF52317">
    <property type="entry name" value="Class I glutamine amidotransferase-like"/>
    <property type="match status" value="1"/>
</dbReference>